<reference evidence="2" key="1">
    <citation type="journal article" date="2017" name="Nat. Ecol. Evol.">
        <title>Genome expansion and lineage-specific genetic innovations in the forest pathogenic fungi Armillaria.</title>
        <authorList>
            <person name="Sipos G."/>
            <person name="Prasanna A.N."/>
            <person name="Walter M.C."/>
            <person name="O'Connor E."/>
            <person name="Balint B."/>
            <person name="Krizsan K."/>
            <person name="Kiss B."/>
            <person name="Hess J."/>
            <person name="Varga T."/>
            <person name="Slot J."/>
            <person name="Riley R."/>
            <person name="Boka B."/>
            <person name="Rigling D."/>
            <person name="Barry K."/>
            <person name="Lee J."/>
            <person name="Mihaltcheva S."/>
            <person name="LaButti K."/>
            <person name="Lipzen A."/>
            <person name="Waldron R."/>
            <person name="Moloney N.M."/>
            <person name="Sperisen C."/>
            <person name="Kredics L."/>
            <person name="Vagvoelgyi C."/>
            <person name="Patrignani A."/>
            <person name="Fitzpatrick D."/>
            <person name="Nagy I."/>
            <person name="Doyle S."/>
            <person name="Anderson J.B."/>
            <person name="Grigoriev I.V."/>
            <person name="Gueldener U."/>
            <person name="Muensterkoetter M."/>
            <person name="Nagy L.G."/>
        </authorList>
    </citation>
    <scope>NUCLEOTIDE SEQUENCE [LARGE SCALE GENOMIC DNA]</scope>
    <source>
        <strain evidence="2">C18/9</strain>
    </source>
</reference>
<dbReference type="Proteomes" id="UP000219338">
    <property type="component" value="Unassembled WGS sequence"/>
</dbReference>
<dbReference type="AlphaFoldDB" id="A0A284RK08"/>
<evidence type="ECO:0000313" key="1">
    <source>
        <dbReference type="EMBL" id="SJL09089.1"/>
    </source>
</evidence>
<organism evidence="1 2">
    <name type="scientific">Armillaria ostoyae</name>
    <name type="common">Armillaria root rot fungus</name>
    <dbReference type="NCBI Taxonomy" id="47428"/>
    <lineage>
        <taxon>Eukaryota</taxon>
        <taxon>Fungi</taxon>
        <taxon>Dikarya</taxon>
        <taxon>Basidiomycota</taxon>
        <taxon>Agaricomycotina</taxon>
        <taxon>Agaricomycetes</taxon>
        <taxon>Agaricomycetidae</taxon>
        <taxon>Agaricales</taxon>
        <taxon>Marasmiineae</taxon>
        <taxon>Physalacriaceae</taxon>
        <taxon>Armillaria</taxon>
    </lineage>
</organism>
<sequence>MTRRCFAPFSVPSTGPAYTHCGDIMLHMPRMSDVHVCILRLRMIHPDILQRTALYGCVTFLGSRNCYDLRTRTGAEQPTERPENC</sequence>
<proteinExistence type="predicted"/>
<accession>A0A284RK08</accession>
<protein>
    <submittedName>
        <fullName evidence="1">Uncharacterized protein</fullName>
    </submittedName>
</protein>
<keyword evidence="2" id="KW-1185">Reference proteome</keyword>
<gene>
    <name evidence="1" type="ORF">ARMOST_12465</name>
</gene>
<dbReference type="EMBL" id="FUEG01000010">
    <property type="protein sequence ID" value="SJL09089.1"/>
    <property type="molecule type" value="Genomic_DNA"/>
</dbReference>
<evidence type="ECO:0000313" key="2">
    <source>
        <dbReference type="Proteomes" id="UP000219338"/>
    </source>
</evidence>
<name>A0A284RK08_ARMOS</name>